<evidence type="ECO:0000313" key="3">
    <source>
        <dbReference type="Proteomes" id="UP001141253"/>
    </source>
</evidence>
<evidence type="ECO:0000313" key="2">
    <source>
        <dbReference type="EMBL" id="KAJ6391122.1"/>
    </source>
</evidence>
<comment type="caution">
    <text evidence="2">The sequence shown here is derived from an EMBL/GenBank/DDBJ whole genome shotgun (WGS) entry which is preliminary data.</text>
</comment>
<name>A0ABQ9BV91_9ROSI</name>
<sequence>MDKQEKQNQNHGESNNIIRTATSSSRPVVSKTMSPSLPNPIAAQQPAAASIPPLSTCDNVNDSPCKPEPNTYFSHFFRLPSLSASASHQNQPAAQLQSLAVTTVAINATDNAMRSRCSSTREPFYLPAATKS</sequence>
<protein>
    <submittedName>
        <fullName evidence="2">Uncharacterized protein</fullName>
    </submittedName>
</protein>
<evidence type="ECO:0000256" key="1">
    <source>
        <dbReference type="SAM" id="MobiDB-lite"/>
    </source>
</evidence>
<keyword evidence="3" id="KW-1185">Reference proteome</keyword>
<dbReference type="Proteomes" id="UP001141253">
    <property type="component" value="Chromosome 2"/>
</dbReference>
<dbReference type="EMBL" id="JAPFFI010000006">
    <property type="protein sequence ID" value="KAJ6391122.1"/>
    <property type="molecule type" value="Genomic_DNA"/>
</dbReference>
<proteinExistence type="predicted"/>
<feature type="compositionally biased region" description="Polar residues" evidence="1">
    <location>
        <begin position="9"/>
        <end position="36"/>
    </location>
</feature>
<reference evidence="2" key="2">
    <citation type="journal article" date="2023" name="Int. J. Mol. Sci.">
        <title>De Novo Assembly and Annotation of 11 Diverse Shrub Willow (Salix) Genomes Reveals Novel Gene Organization in Sex-Linked Regions.</title>
        <authorList>
            <person name="Hyden B."/>
            <person name="Feng K."/>
            <person name="Yates T.B."/>
            <person name="Jawdy S."/>
            <person name="Cereghino C."/>
            <person name="Smart L.B."/>
            <person name="Muchero W."/>
        </authorList>
    </citation>
    <scope>NUCLEOTIDE SEQUENCE</scope>
    <source>
        <tissue evidence="2">Shoot tip</tissue>
    </source>
</reference>
<feature type="compositionally biased region" description="Low complexity" evidence="1">
    <location>
        <begin position="39"/>
        <end position="55"/>
    </location>
</feature>
<organism evidence="2 3">
    <name type="scientific">Salix suchowensis</name>
    <dbReference type="NCBI Taxonomy" id="1278906"/>
    <lineage>
        <taxon>Eukaryota</taxon>
        <taxon>Viridiplantae</taxon>
        <taxon>Streptophyta</taxon>
        <taxon>Embryophyta</taxon>
        <taxon>Tracheophyta</taxon>
        <taxon>Spermatophyta</taxon>
        <taxon>Magnoliopsida</taxon>
        <taxon>eudicotyledons</taxon>
        <taxon>Gunneridae</taxon>
        <taxon>Pentapetalae</taxon>
        <taxon>rosids</taxon>
        <taxon>fabids</taxon>
        <taxon>Malpighiales</taxon>
        <taxon>Salicaceae</taxon>
        <taxon>Saliceae</taxon>
        <taxon>Salix</taxon>
    </lineage>
</organism>
<gene>
    <name evidence="2" type="ORF">OIU77_025173</name>
</gene>
<reference evidence="2" key="1">
    <citation type="submission" date="2022-10" db="EMBL/GenBank/DDBJ databases">
        <authorList>
            <person name="Hyden B.L."/>
            <person name="Feng K."/>
            <person name="Yates T."/>
            <person name="Jawdy S."/>
            <person name="Smart L.B."/>
            <person name="Muchero W."/>
        </authorList>
    </citation>
    <scope>NUCLEOTIDE SEQUENCE</scope>
    <source>
        <tissue evidence="2">Shoot tip</tissue>
    </source>
</reference>
<feature type="region of interest" description="Disordered" evidence="1">
    <location>
        <begin position="1"/>
        <end position="64"/>
    </location>
</feature>
<accession>A0ABQ9BV91</accession>